<accession>A0A9D1A1I5</accession>
<dbReference type="GO" id="GO:0003700">
    <property type="term" value="F:DNA-binding transcription factor activity"/>
    <property type="evidence" value="ECO:0007669"/>
    <property type="project" value="TreeGrafter"/>
</dbReference>
<evidence type="ECO:0000259" key="2">
    <source>
        <dbReference type="PROSITE" id="PS50943"/>
    </source>
</evidence>
<dbReference type="InterPro" id="IPR050807">
    <property type="entry name" value="TransReg_Diox_bact_type"/>
</dbReference>
<feature type="domain" description="HTH cro/C1-type" evidence="2">
    <location>
        <begin position="13"/>
        <end position="67"/>
    </location>
</feature>
<dbReference type="GO" id="GO:0005829">
    <property type="term" value="C:cytosol"/>
    <property type="evidence" value="ECO:0007669"/>
    <property type="project" value="TreeGrafter"/>
</dbReference>
<reference evidence="3" key="2">
    <citation type="journal article" date="2021" name="PeerJ">
        <title>Extensive microbial diversity within the chicken gut microbiome revealed by metagenomics and culture.</title>
        <authorList>
            <person name="Gilroy R."/>
            <person name="Ravi A."/>
            <person name="Getino M."/>
            <person name="Pursley I."/>
            <person name="Horton D.L."/>
            <person name="Alikhan N.F."/>
            <person name="Baker D."/>
            <person name="Gharbi K."/>
            <person name="Hall N."/>
            <person name="Watson M."/>
            <person name="Adriaenssens E.M."/>
            <person name="Foster-Nyarko E."/>
            <person name="Jarju S."/>
            <person name="Secka A."/>
            <person name="Antonio M."/>
            <person name="Oren A."/>
            <person name="Chaudhuri R.R."/>
            <person name="La Ragione R."/>
            <person name="Hildebrand F."/>
            <person name="Pallen M.J."/>
        </authorList>
    </citation>
    <scope>NUCLEOTIDE SEQUENCE</scope>
    <source>
        <strain evidence="3">ChiGjej1B1-2707</strain>
    </source>
</reference>
<dbReference type="Gene3D" id="2.60.120.10">
    <property type="entry name" value="Jelly Rolls"/>
    <property type="match status" value="1"/>
</dbReference>
<dbReference type="Pfam" id="PF07883">
    <property type="entry name" value="Cupin_2"/>
    <property type="match status" value="1"/>
</dbReference>
<dbReference type="Pfam" id="PF13560">
    <property type="entry name" value="HTH_31"/>
    <property type="match status" value="1"/>
</dbReference>
<dbReference type="PROSITE" id="PS50943">
    <property type="entry name" value="HTH_CROC1"/>
    <property type="match status" value="1"/>
</dbReference>
<dbReference type="InterPro" id="IPR001387">
    <property type="entry name" value="Cro/C1-type_HTH"/>
</dbReference>
<gene>
    <name evidence="3" type="ORF">IAA69_08910</name>
</gene>
<dbReference type="GO" id="GO:0003677">
    <property type="term" value="F:DNA binding"/>
    <property type="evidence" value="ECO:0007669"/>
    <property type="project" value="UniProtKB-KW"/>
</dbReference>
<evidence type="ECO:0000313" key="4">
    <source>
        <dbReference type="Proteomes" id="UP000824261"/>
    </source>
</evidence>
<dbReference type="Proteomes" id="UP000824261">
    <property type="component" value="Unassembled WGS sequence"/>
</dbReference>
<dbReference type="Gene3D" id="1.10.260.40">
    <property type="entry name" value="lambda repressor-like DNA-binding domains"/>
    <property type="match status" value="1"/>
</dbReference>
<protein>
    <submittedName>
        <fullName evidence="3">Cupin domain-containing protein</fullName>
    </submittedName>
</protein>
<dbReference type="CDD" id="cd02209">
    <property type="entry name" value="cupin_XRE_C"/>
    <property type="match status" value="1"/>
</dbReference>
<dbReference type="PANTHER" id="PTHR46797">
    <property type="entry name" value="HTH-TYPE TRANSCRIPTIONAL REGULATOR"/>
    <property type="match status" value="1"/>
</dbReference>
<dbReference type="CDD" id="cd00093">
    <property type="entry name" value="HTH_XRE"/>
    <property type="match status" value="1"/>
</dbReference>
<dbReference type="SUPFAM" id="SSF47413">
    <property type="entry name" value="lambda repressor-like DNA-binding domains"/>
    <property type="match status" value="1"/>
</dbReference>
<dbReference type="InterPro" id="IPR010982">
    <property type="entry name" value="Lambda_DNA-bd_dom_sf"/>
</dbReference>
<dbReference type="EMBL" id="DVGB01000109">
    <property type="protein sequence ID" value="HIR02362.1"/>
    <property type="molecule type" value="Genomic_DNA"/>
</dbReference>
<sequence length="195" mass="21562">MTAQDANRLGKKITTLREAHHLSVRDLADRCSCEPEVIEGLEDGELPPSLAPLIKITRALGVRLGTLMDDDESYGPAYISTEQMEEVTRLKSLQTCSDAGDLSYFSLAAGRPSRHMDPFIITVTPSGEMDHELVGHEGEEWLFGMEGCIEIEYGQGNVYVLHPGESIYYDSIVPHQVRAHDGQNAKFLAVVYTPL</sequence>
<keyword evidence="1" id="KW-0238">DNA-binding</keyword>
<evidence type="ECO:0000256" key="1">
    <source>
        <dbReference type="ARBA" id="ARBA00023125"/>
    </source>
</evidence>
<dbReference type="InterPro" id="IPR013096">
    <property type="entry name" value="Cupin_2"/>
</dbReference>
<dbReference type="InterPro" id="IPR014710">
    <property type="entry name" value="RmlC-like_jellyroll"/>
</dbReference>
<dbReference type="SUPFAM" id="SSF51182">
    <property type="entry name" value="RmlC-like cupins"/>
    <property type="match status" value="1"/>
</dbReference>
<evidence type="ECO:0000313" key="3">
    <source>
        <dbReference type="EMBL" id="HIR02362.1"/>
    </source>
</evidence>
<proteinExistence type="predicted"/>
<reference evidence="3" key="1">
    <citation type="submission" date="2020-10" db="EMBL/GenBank/DDBJ databases">
        <authorList>
            <person name="Gilroy R."/>
        </authorList>
    </citation>
    <scope>NUCLEOTIDE SEQUENCE</scope>
    <source>
        <strain evidence="3">ChiGjej1B1-2707</strain>
    </source>
</reference>
<dbReference type="InterPro" id="IPR011051">
    <property type="entry name" value="RmlC_Cupin_sf"/>
</dbReference>
<name>A0A9D1A1I5_9ACTN</name>
<dbReference type="AlphaFoldDB" id="A0A9D1A1I5"/>
<comment type="caution">
    <text evidence="3">The sequence shown here is derived from an EMBL/GenBank/DDBJ whole genome shotgun (WGS) entry which is preliminary data.</text>
</comment>
<dbReference type="SMART" id="SM00530">
    <property type="entry name" value="HTH_XRE"/>
    <property type="match status" value="1"/>
</dbReference>
<organism evidence="3 4">
    <name type="scientific">Candidatus Aveggerthella stercoripullorum</name>
    <dbReference type="NCBI Taxonomy" id="2840688"/>
    <lineage>
        <taxon>Bacteria</taxon>
        <taxon>Bacillati</taxon>
        <taxon>Actinomycetota</taxon>
        <taxon>Coriobacteriia</taxon>
        <taxon>Eggerthellales</taxon>
        <taxon>Eggerthellaceae</taxon>
        <taxon>Eggerthellaceae incertae sedis</taxon>
        <taxon>Candidatus Aveggerthella</taxon>
    </lineage>
</organism>
<dbReference type="PANTHER" id="PTHR46797:SF19">
    <property type="entry name" value="BLL2473 PROTEIN"/>
    <property type="match status" value="1"/>
</dbReference>